<organism evidence="2 3">
    <name type="scientific">Trifolium medium</name>
    <dbReference type="NCBI Taxonomy" id="97028"/>
    <lineage>
        <taxon>Eukaryota</taxon>
        <taxon>Viridiplantae</taxon>
        <taxon>Streptophyta</taxon>
        <taxon>Embryophyta</taxon>
        <taxon>Tracheophyta</taxon>
        <taxon>Spermatophyta</taxon>
        <taxon>Magnoliopsida</taxon>
        <taxon>eudicotyledons</taxon>
        <taxon>Gunneridae</taxon>
        <taxon>Pentapetalae</taxon>
        <taxon>rosids</taxon>
        <taxon>fabids</taxon>
        <taxon>Fabales</taxon>
        <taxon>Fabaceae</taxon>
        <taxon>Papilionoideae</taxon>
        <taxon>50 kb inversion clade</taxon>
        <taxon>NPAAA clade</taxon>
        <taxon>Hologalegina</taxon>
        <taxon>IRL clade</taxon>
        <taxon>Trifolieae</taxon>
        <taxon>Trifolium</taxon>
    </lineage>
</organism>
<evidence type="ECO:0000313" key="3">
    <source>
        <dbReference type="Proteomes" id="UP000265520"/>
    </source>
</evidence>
<dbReference type="Proteomes" id="UP000265520">
    <property type="component" value="Unassembled WGS sequence"/>
</dbReference>
<protein>
    <submittedName>
        <fullName evidence="2">Bifunctional glutamate/proline--tRNA ligase-like</fullName>
    </submittedName>
</protein>
<feature type="domain" description="Proline-tRNA ligase class II C-terminal" evidence="1">
    <location>
        <begin position="3"/>
        <end position="37"/>
    </location>
</feature>
<evidence type="ECO:0000259" key="1">
    <source>
        <dbReference type="Pfam" id="PF09180"/>
    </source>
</evidence>
<dbReference type="GO" id="GO:0004827">
    <property type="term" value="F:proline-tRNA ligase activity"/>
    <property type="evidence" value="ECO:0007669"/>
    <property type="project" value="InterPro"/>
</dbReference>
<reference evidence="2 3" key="1">
    <citation type="journal article" date="2018" name="Front. Plant Sci.">
        <title>Red Clover (Trifolium pratense) and Zigzag Clover (T. medium) - A Picture of Genomic Similarities and Differences.</title>
        <authorList>
            <person name="Dluhosova J."/>
            <person name="Istvanek J."/>
            <person name="Nedelnik J."/>
            <person name="Repkova J."/>
        </authorList>
    </citation>
    <scope>NUCLEOTIDE SEQUENCE [LARGE SCALE GENOMIC DNA]</scope>
    <source>
        <strain evidence="3">cv. 10/8</strain>
        <tissue evidence="2">Leaf</tissue>
    </source>
</reference>
<proteinExistence type="predicted"/>
<dbReference type="GO" id="GO:0005524">
    <property type="term" value="F:ATP binding"/>
    <property type="evidence" value="ECO:0007669"/>
    <property type="project" value="InterPro"/>
</dbReference>
<dbReference type="SUPFAM" id="SSF64586">
    <property type="entry name" value="C-terminal domain of ProRS"/>
    <property type="match status" value="1"/>
</dbReference>
<dbReference type="InterPro" id="IPR016061">
    <property type="entry name" value="Pro-tRNA_ligase_II_C"/>
</dbReference>
<dbReference type="GO" id="GO:0006433">
    <property type="term" value="P:prolyl-tRNA aminoacylation"/>
    <property type="evidence" value="ECO:0007669"/>
    <property type="project" value="InterPro"/>
</dbReference>
<keyword evidence="3" id="KW-1185">Reference proteome</keyword>
<dbReference type="AlphaFoldDB" id="A0A392NE53"/>
<dbReference type="Pfam" id="PF09180">
    <property type="entry name" value="ProRS-C_1"/>
    <property type="match status" value="1"/>
</dbReference>
<dbReference type="GO" id="GO:0005737">
    <property type="term" value="C:cytoplasm"/>
    <property type="evidence" value="ECO:0007669"/>
    <property type="project" value="InterPro"/>
</dbReference>
<keyword evidence="2" id="KW-0436">Ligase</keyword>
<sequence length="80" mass="8876">MGAAKIICCPFAQPELLEGTKCFASDKPAKKWTYWGRIVHGFLALAGCIFSPCNTSLISVYYSDLSNRPHFVVYVYSPVP</sequence>
<comment type="caution">
    <text evidence="2">The sequence shown here is derived from an EMBL/GenBank/DDBJ whole genome shotgun (WGS) entry which is preliminary data.</text>
</comment>
<dbReference type="Gene3D" id="3.30.110.30">
    <property type="entry name" value="C-terminal domain of ProRS"/>
    <property type="match status" value="1"/>
</dbReference>
<evidence type="ECO:0000313" key="2">
    <source>
        <dbReference type="EMBL" id="MCH97603.1"/>
    </source>
</evidence>
<dbReference type="InterPro" id="IPR017449">
    <property type="entry name" value="Pro-tRNA_synth_II"/>
</dbReference>
<dbReference type="EMBL" id="LXQA010035407">
    <property type="protein sequence ID" value="MCH97603.1"/>
    <property type="molecule type" value="Genomic_DNA"/>
</dbReference>
<accession>A0A392NE53</accession>
<name>A0A392NE53_9FABA</name>